<proteinExistence type="inferred from homology"/>
<dbReference type="GO" id="GO:0030170">
    <property type="term" value="F:pyridoxal phosphate binding"/>
    <property type="evidence" value="ECO:0007669"/>
    <property type="project" value="InterPro"/>
</dbReference>
<keyword evidence="4" id="KW-0808">Transferase</keyword>
<evidence type="ECO:0000256" key="3">
    <source>
        <dbReference type="ARBA" id="ARBA00022576"/>
    </source>
</evidence>
<dbReference type="EMBL" id="JAKUDL010000003">
    <property type="protein sequence ID" value="MCH4294960.1"/>
    <property type="molecule type" value="Genomic_DNA"/>
</dbReference>
<reference evidence="7 8" key="1">
    <citation type="submission" date="2022-02" db="EMBL/GenBank/DDBJ databases">
        <title>The genome sequence of Shewanella sp. 3B26.</title>
        <authorList>
            <person name="Du J."/>
        </authorList>
    </citation>
    <scope>NUCLEOTIDE SEQUENCE [LARGE SCALE GENOMIC DNA]</scope>
    <source>
        <strain evidence="7 8">3B26</strain>
    </source>
</reference>
<dbReference type="GO" id="GO:0005829">
    <property type="term" value="C:cytosol"/>
    <property type="evidence" value="ECO:0007669"/>
    <property type="project" value="TreeGrafter"/>
</dbReference>
<organism evidence="7 8">
    <name type="scientific">Shewanella zhuhaiensis</name>
    <dbReference type="NCBI Taxonomy" id="2919576"/>
    <lineage>
        <taxon>Bacteria</taxon>
        <taxon>Pseudomonadati</taxon>
        <taxon>Pseudomonadota</taxon>
        <taxon>Gammaproteobacteria</taxon>
        <taxon>Alteromonadales</taxon>
        <taxon>Shewanellaceae</taxon>
        <taxon>Shewanella</taxon>
    </lineage>
</organism>
<dbReference type="NCBIfam" id="NF005682">
    <property type="entry name" value="PRK07480.1"/>
    <property type="match status" value="1"/>
</dbReference>
<dbReference type="Pfam" id="PF00202">
    <property type="entry name" value="Aminotran_3"/>
    <property type="match status" value="1"/>
</dbReference>
<keyword evidence="3 7" id="KW-0032">Aminotransferase</keyword>
<dbReference type="PANTHER" id="PTHR43094">
    <property type="entry name" value="AMINOTRANSFERASE"/>
    <property type="match status" value="1"/>
</dbReference>
<keyword evidence="8" id="KW-1185">Reference proteome</keyword>
<evidence type="ECO:0000256" key="5">
    <source>
        <dbReference type="ARBA" id="ARBA00022898"/>
    </source>
</evidence>
<dbReference type="CDD" id="cd00610">
    <property type="entry name" value="OAT_like"/>
    <property type="match status" value="1"/>
</dbReference>
<dbReference type="RefSeq" id="WP_240591227.1">
    <property type="nucleotide sequence ID" value="NZ_JAKUDL010000003.1"/>
</dbReference>
<evidence type="ECO:0000313" key="7">
    <source>
        <dbReference type="EMBL" id="MCH4294960.1"/>
    </source>
</evidence>
<protein>
    <submittedName>
        <fullName evidence="7">Aspartate aminotransferase family protein</fullName>
    </submittedName>
</protein>
<dbReference type="InterPro" id="IPR005814">
    <property type="entry name" value="Aminotrans_3"/>
</dbReference>
<keyword evidence="5 6" id="KW-0663">Pyridoxal phosphate</keyword>
<dbReference type="InterPro" id="IPR015424">
    <property type="entry name" value="PyrdxlP-dep_Trfase"/>
</dbReference>
<dbReference type="FunFam" id="3.40.640.10:FF:000014">
    <property type="entry name" value="Adenosylmethionine-8-amino-7-oxononanoate aminotransferase, probable"/>
    <property type="match status" value="1"/>
</dbReference>
<gene>
    <name evidence="7" type="ORF">MJ923_11655</name>
</gene>
<dbReference type="InterPro" id="IPR015421">
    <property type="entry name" value="PyrdxlP-dep_Trfase_major"/>
</dbReference>
<dbReference type="InterPro" id="IPR049704">
    <property type="entry name" value="Aminotrans_3_PPA_site"/>
</dbReference>
<dbReference type="SUPFAM" id="SSF53383">
    <property type="entry name" value="PLP-dependent transferases"/>
    <property type="match status" value="1"/>
</dbReference>
<dbReference type="Gene3D" id="3.40.640.10">
    <property type="entry name" value="Type I PLP-dependent aspartate aminotransferase-like (Major domain)"/>
    <property type="match status" value="1"/>
</dbReference>
<evidence type="ECO:0000256" key="6">
    <source>
        <dbReference type="RuleBase" id="RU003560"/>
    </source>
</evidence>
<comment type="cofactor">
    <cofactor evidence="1">
        <name>pyridoxal 5'-phosphate</name>
        <dbReference type="ChEBI" id="CHEBI:597326"/>
    </cofactor>
</comment>
<dbReference type="GO" id="GO:0008483">
    <property type="term" value="F:transaminase activity"/>
    <property type="evidence" value="ECO:0007669"/>
    <property type="project" value="UniProtKB-KW"/>
</dbReference>
<dbReference type="Proteomes" id="UP001297581">
    <property type="component" value="Unassembled WGS sequence"/>
</dbReference>
<dbReference type="PROSITE" id="PS00600">
    <property type="entry name" value="AA_TRANSFER_CLASS_3"/>
    <property type="match status" value="1"/>
</dbReference>
<evidence type="ECO:0000256" key="2">
    <source>
        <dbReference type="ARBA" id="ARBA00008954"/>
    </source>
</evidence>
<comment type="similarity">
    <text evidence="2 6">Belongs to the class-III pyridoxal-phosphate-dependent aminotransferase family.</text>
</comment>
<dbReference type="NCBIfam" id="NF004767">
    <property type="entry name" value="PRK06105.1"/>
    <property type="match status" value="1"/>
</dbReference>
<dbReference type="Gene3D" id="3.90.1150.10">
    <property type="entry name" value="Aspartate Aminotransferase, domain 1"/>
    <property type="match status" value="1"/>
</dbReference>
<dbReference type="AlphaFoldDB" id="A0AAJ1BHP6"/>
<accession>A0AAJ1BHP6</accession>
<sequence length="460" mass="49998">MQQQKQHHIGALQEMDANHHLHPFTDTADLAQRGTRIIERADGVYIWDAEGNKLLDGMAGLWCVNVGYGRESIAKAAFTQLKTLPFYNNFFQCTHEPAIKLAARIADLAPGHMNRVFFTGSGSEANDTNLRMVRRYWDLKGKPGKKTIISRKNAYHGSTVAGASLGGMGFMHQQGDLPIPGIVHIDQPYWFGEGRDMSPEDFGIKTARALEAKILELGEDKVAAFIAEPFQGAGGVIIPPASYWNEIKSILAKYDILFILDEVISGFGRTGNWFAAQTLDLKPDLITIAKGMTSGYIPMGGVIVSDRVADVLVTEGGEFAHGFTYSGHPVAAAAALENIRILEEEGLVDKVRQDTGPYLQDKLQTLAAHPLVGEVRGMGMVAAIELVADKDTLARFENEIGAGMLCREACIASGLVMRAVGDTMIISPPLCISRDEIDELIFKASQALSLTLEKIAAQGN</sequence>
<dbReference type="PANTHER" id="PTHR43094:SF1">
    <property type="entry name" value="AMINOTRANSFERASE CLASS-III"/>
    <property type="match status" value="1"/>
</dbReference>
<dbReference type="InterPro" id="IPR015422">
    <property type="entry name" value="PyrdxlP-dep_Trfase_small"/>
</dbReference>
<name>A0AAJ1BHP6_9GAMM</name>
<evidence type="ECO:0000313" key="8">
    <source>
        <dbReference type="Proteomes" id="UP001297581"/>
    </source>
</evidence>
<evidence type="ECO:0000256" key="1">
    <source>
        <dbReference type="ARBA" id="ARBA00001933"/>
    </source>
</evidence>
<comment type="caution">
    <text evidence="7">The sequence shown here is derived from an EMBL/GenBank/DDBJ whole genome shotgun (WGS) entry which is preliminary data.</text>
</comment>
<evidence type="ECO:0000256" key="4">
    <source>
        <dbReference type="ARBA" id="ARBA00022679"/>
    </source>
</evidence>